<dbReference type="InterPro" id="IPR002539">
    <property type="entry name" value="MaoC-like_dom"/>
</dbReference>
<dbReference type="SUPFAM" id="SSF54637">
    <property type="entry name" value="Thioesterase/thiol ester dehydrase-isomerase"/>
    <property type="match status" value="2"/>
</dbReference>
<dbReference type="EMBL" id="FCOI02000043">
    <property type="protein sequence ID" value="SAK94640.1"/>
    <property type="molecule type" value="Genomic_DNA"/>
</dbReference>
<feature type="domain" description="Peroxisomal multifunctional enzyme type 2-like N-terminal" evidence="2">
    <location>
        <begin position="19"/>
        <end position="145"/>
    </location>
</feature>
<dbReference type="Pfam" id="PF01575">
    <property type="entry name" value="MaoC_dehydratas"/>
    <property type="match status" value="1"/>
</dbReference>
<dbReference type="GO" id="GO:0003857">
    <property type="term" value="F:(3S)-3-hydroxyacyl-CoA dehydrogenase (NAD+) activity"/>
    <property type="evidence" value="ECO:0007669"/>
    <property type="project" value="TreeGrafter"/>
</dbReference>
<dbReference type="Gene3D" id="3.10.129.10">
    <property type="entry name" value="Hotdog Thioesterase"/>
    <property type="match status" value="2"/>
</dbReference>
<evidence type="ECO:0000313" key="4">
    <source>
        <dbReference type="Proteomes" id="UP000054624"/>
    </source>
</evidence>
<evidence type="ECO:0000313" key="3">
    <source>
        <dbReference type="EMBL" id="SAK94640.1"/>
    </source>
</evidence>
<dbReference type="STRING" id="1777137.AWB76_07040"/>
<dbReference type="InterPro" id="IPR029069">
    <property type="entry name" value="HotDog_dom_sf"/>
</dbReference>
<dbReference type="GO" id="GO:0044594">
    <property type="term" value="F:17-beta-hydroxysteroid dehydrogenase (NAD+) activity"/>
    <property type="evidence" value="ECO:0007669"/>
    <property type="project" value="TreeGrafter"/>
</dbReference>
<dbReference type="InterPro" id="IPR054357">
    <property type="entry name" value="MFE-2_N"/>
</dbReference>
<reference evidence="4" key="1">
    <citation type="submission" date="2016-01" db="EMBL/GenBank/DDBJ databases">
        <authorList>
            <person name="Peeters Charlotte."/>
        </authorList>
    </citation>
    <scope>NUCLEOTIDE SEQUENCE [LARGE SCALE GENOMIC DNA]</scope>
</reference>
<accession>A0A158DJQ7</accession>
<proteinExistence type="predicted"/>
<dbReference type="AlphaFoldDB" id="A0A158DJQ7"/>
<protein>
    <submittedName>
        <fullName evidence="3">MaoC-like dehydratase</fullName>
    </submittedName>
</protein>
<gene>
    <name evidence="3" type="ORF">AWB76_07040</name>
</gene>
<dbReference type="GO" id="GO:0006635">
    <property type="term" value="P:fatty acid beta-oxidation"/>
    <property type="evidence" value="ECO:0007669"/>
    <property type="project" value="TreeGrafter"/>
</dbReference>
<dbReference type="OrthoDB" id="5522043at2"/>
<feature type="domain" description="MaoC-like" evidence="1">
    <location>
        <begin position="163"/>
        <end position="278"/>
    </location>
</feature>
<keyword evidence="4" id="KW-1185">Reference proteome</keyword>
<dbReference type="RefSeq" id="WP_061164594.1">
    <property type="nucleotide sequence ID" value="NZ_FCOI02000043.1"/>
</dbReference>
<organism evidence="3 4">
    <name type="scientific">Caballeronia temeraria</name>
    <dbReference type="NCBI Taxonomy" id="1777137"/>
    <lineage>
        <taxon>Bacteria</taxon>
        <taxon>Pseudomonadati</taxon>
        <taxon>Pseudomonadota</taxon>
        <taxon>Betaproteobacteria</taxon>
        <taxon>Burkholderiales</taxon>
        <taxon>Burkholderiaceae</taxon>
        <taxon>Caballeronia</taxon>
    </lineage>
</organism>
<dbReference type="PANTHER" id="PTHR13078:SF56">
    <property type="entry name" value="PEROXISOMAL MULTIFUNCTIONAL ENZYME TYPE 2"/>
    <property type="match status" value="1"/>
</dbReference>
<dbReference type="CDD" id="cd03448">
    <property type="entry name" value="HDE_HSD"/>
    <property type="match status" value="1"/>
</dbReference>
<dbReference type="GO" id="GO:0004300">
    <property type="term" value="F:enoyl-CoA hydratase activity"/>
    <property type="evidence" value="ECO:0007669"/>
    <property type="project" value="TreeGrafter"/>
</dbReference>
<evidence type="ECO:0000259" key="2">
    <source>
        <dbReference type="Pfam" id="PF22622"/>
    </source>
</evidence>
<sequence length="286" mass="31548">MTIDYEKLMHWRVEPRETTYDARETILYALSVGLGANPLDGMQLPFVYGPVLKALPSMALTLSYPGFWLGDPLTGVDYSRTLHGEQSIEFHAPLPTAATVVDRVWVEEVVDKGPGKGALVYTRSSISDKSTGIVLASLAATMFCRADGGFGGTARYAREVYPTPERMPDFHVDLPTVSQAALLYRLTGDTNPLHADPRIAREAGFDRPILHGLCTLGIAAHALLKTLCGYEPTRMRRIDVRFSAPVFPGETIRTEIWRESDTTAIFRSIAVERGVVVLNNGRFSFT</sequence>
<dbReference type="Proteomes" id="UP000054624">
    <property type="component" value="Unassembled WGS sequence"/>
</dbReference>
<dbReference type="Pfam" id="PF22622">
    <property type="entry name" value="MFE-2_hydrat-2_N"/>
    <property type="match status" value="1"/>
</dbReference>
<name>A0A158DJQ7_9BURK</name>
<dbReference type="PANTHER" id="PTHR13078">
    <property type="entry name" value="PEROXISOMAL MULTIFUNCTIONAL ENZYME TYPE 2-RELATED"/>
    <property type="match status" value="1"/>
</dbReference>
<evidence type="ECO:0000259" key="1">
    <source>
        <dbReference type="Pfam" id="PF01575"/>
    </source>
</evidence>